<keyword evidence="1" id="KW-1133">Transmembrane helix</keyword>
<keyword evidence="1" id="KW-0812">Transmembrane</keyword>
<evidence type="ECO:0000256" key="1">
    <source>
        <dbReference type="SAM" id="Phobius"/>
    </source>
</evidence>
<dbReference type="Proteomes" id="UP000248326">
    <property type="component" value="Unassembled WGS sequence"/>
</dbReference>
<protein>
    <submittedName>
        <fullName evidence="2">Uncharacterized protein</fullName>
    </submittedName>
</protein>
<keyword evidence="3" id="KW-1185">Reference proteome</keyword>
<sequence>MVKVRVTVRIIFRRLLSGLVRRMLGKAREVTVTSVHVADARHSILSGRLWLARRVLGETGEITVTSVGSHAPLSLIAGPITAMVVSGGLVVILRLFLALRSADRVDLIEILGLIHARDLLGRVRGVSHELPWVG</sequence>
<proteinExistence type="predicted"/>
<keyword evidence="1" id="KW-0472">Membrane</keyword>
<evidence type="ECO:0000313" key="3">
    <source>
        <dbReference type="Proteomes" id="UP000248326"/>
    </source>
</evidence>
<accession>A0A318S9D0</accession>
<evidence type="ECO:0000313" key="2">
    <source>
        <dbReference type="EMBL" id="PYE52817.1"/>
    </source>
</evidence>
<feature type="transmembrane region" description="Helical" evidence="1">
    <location>
        <begin position="76"/>
        <end position="97"/>
    </location>
</feature>
<name>A0A318S9D0_9DEIO</name>
<dbReference type="EMBL" id="QJSX01000012">
    <property type="protein sequence ID" value="PYE52817.1"/>
    <property type="molecule type" value="Genomic_DNA"/>
</dbReference>
<gene>
    <name evidence="2" type="ORF">DES52_112139</name>
</gene>
<dbReference type="AlphaFoldDB" id="A0A318S9D0"/>
<reference evidence="2 3" key="1">
    <citation type="submission" date="2018-06" db="EMBL/GenBank/DDBJ databases">
        <title>Genomic Encyclopedia of Type Strains, Phase IV (KMG-IV): sequencing the most valuable type-strain genomes for metagenomic binning, comparative biology and taxonomic classification.</title>
        <authorList>
            <person name="Goeker M."/>
        </authorList>
    </citation>
    <scope>NUCLEOTIDE SEQUENCE [LARGE SCALE GENOMIC DNA]</scope>
    <source>
        <strain evidence="2 3">DSM 18048</strain>
    </source>
</reference>
<comment type="caution">
    <text evidence="2">The sequence shown here is derived from an EMBL/GenBank/DDBJ whole genome shotgun (WGS) entry which is preliminary data.</text>
</comment>
<organism evidence="2 3">
    <name type="scientific">Deinococcus yavapaiensis KR-236</name>
    <dbReference type="NCBI Taxonomy" id="694435"/>
    <lineage>
        <taxon>Bacteria</taxon>
        <taxon>Thermotogati</taxon>
        <taxon>Deinococcota</taxon>
        <taxon>Deinococci</taxon>
        <taxon>Deinococcales</taxon>
        <taxon>Deinococcaceae</taxon>
        <taxon>Deinococcus</taxon>
    </lineage>
</organism>